<comment type="caution">
    <text evidence="2">The sequence shown here is derived from an EMBL/GenBank/DDBJ whole genome shotgun (WGS) entry which is preliminary data.</text>
</comment>
<dbReference type="AlphaFoldDB" id="A0A813GK25"/>
<organism evidence="2 3">
    <name type="scientific">Polarella glacialis</name>
    <name type="common">Dinoflagellate</name>
    <dbReference type="NCBI Taxonomy" id="89957"/>
    <lineage>
        <taxon>Eukaryota</taxon>
        <taxon>Sar</taxon>
        <taxon>Alveolata</taxon>
        <taxon>Dinophyceae</taxon>
        <taxon>Suessiales</taxon>
        <taxon>Suessiaceae</taxon>
        <taxon>Polarella</taxon>
    </lineage>
</organism>
<evidence type="ECO:0000256" key="1">
    <source>
        <dbReference type="SAM" id="MobiDB-lite"/>
    </source>
</evidence>
<dbReference type="Proteomes" id="UP000626109">
    <property type="component" value="Unassembled WGS sequence"/>
</dbReference>
<proteinExistence type="predicted"/>
<name>A0A813GK25_POLGL</name>
<feature type="non-terminal residue" evidence="2">
    <location>
        <position position="1"/>
    </location>
</feature>
<evidence type="ECO:0000313" key="3">
    <source>
        <dbReference type="Proteomes" id="UP000626109"/>
    </source>
</evidence>
<feature type="compositionally biased region" description="Low complexity" evidence="1">
    <location>
        <begin position="1"/>
        <end position="55"/>
    </location>
</feature>
<accession>A0A813GK25</accession>
<protein>
    <submittedName>
        <fullName evidence="2">Uncharacterized protein</fullName>
    </submittedName>
</protein>
<dbReference type="EMBL" id="CAJNNW010000179">
    <property type="protein sequence ID" value="CAE8624477.1"/>
    <property type="molecule type" value="Genomic_DNA"/>
</dbReference>
<reference evidence="2" key="1">
    <citation type="submission" date="2021-02" db="EMBL/GenBank/DDBJ databases">
        <authorList>
            <person name="Dougan E. K."/>
            <person name="Rhodes N."/>
            <person name="Thang M."/>
            <person name="Chan C."/>
        </authorList>
    </citation>
    <scope>NUCLEOTIDE SEQUENCE</scope>
</reference>
<feature type="region of interest" description="Disordered" evidence="1">
    <location>
        <begin position="1"/>
        <end position="68"/>
    </location>
</feature>
<gene>
    <name evidence="2" type="ORF">PGLA2088_LOCUS332</name>
</gene>
<evidence type="ECO:0000313" key="2">
    <source>
        <dbReference type="EMBL" id="CAE8624477.1"/>
    </source>
</evidence>
<sequence length="233" mass="24274">VAALGEAAASSTARAGEPSPQAAANAAWQLATAWRRHAAAPAAASSRSSTIKSQSRPQEPNKKPCQEASNLAWRPAAVQHKGKALAHAAGAVCLPKLGSSSQEPTPQQLANLAWAPGSSSELREPVLERTACAAGQAAGDGHEDMRALATILWALSRLPCFDHAWTLLARVEARGLEATPEALGALLMECEQAGFVDSELSLLDRLARSRVPGLGERARAVAISRRLSELGSA</sequence>